<name>A0A5C3NN36_9APHY</name>
<gene>
    <name evidence="2" type="ORF">K466DRAFT_606555</name>
</gene>
<dbReference type="InParanoid" id="A0A5C3NN36"/>
<accession>A0A5C3NN36</accession>
<proteinExistence type="predicted"/>
<keyword evidence="3" id="KW-1185">Reference proteome</keyword>
<evidence type="ECO:0000256" key="1">
    <source>
        <dbReference type="SAM" id="MobiDB-lite"/>
    </source>
</evidence>
<evidence type="ECO:0000313" key="2">
    <source>
        <dbReference type="EMBL" id="TFK78916.1"/>
    </source>
</evidence>
<reference evidence="2 3" key="1">
    <citation type="journal article" date="2019" name="Nat. Ecol. Evol.">
        <title>Megaphylogeny resolves global patterns of mushroom evolution.</title>
        <authorList>
            <person name="Varga T."/>
            <person name="Krizsan K."/>
            <person name="Foldi C."/>
            <person name="Dima B."/>
            <person name="Sanchez-Garcia M."/>
            <person name="Sanchez-Ramirez S."/>
            <person name="Szollosi G.J."/>
            <person name="Szarkandi J.G."/>
            <person name="Papp V."/>
            <person name="Albert L."/>
            <person name="Andreopoulos W."/>
            <person name="Angelini C."/>
            <person name="Antonin V."/>
            <person name="Barry K.W."/>
            <person name="Bougher N.L."/>
            <person name="Buchanan P."/>
            <person name="Buyck B."/>
            <person name="Bense V."/>
            <person name="Catcheside P."/>
            <person name="Chovatia M."/>
            <person name="Cooper J."/>
            <person name="Damon W."/>
            <person name="Desjardin D."/>
            <person name="Finy P."/>
            <person name="Geml J."/>
            <person name="Haridas S."/>
            <person name="Hughes K."/>
            <person name="Justo A."/>
            <person name="Karasinski D."/>
            <person name="Kautmanova I."/>
            <person name="Kiss B."/>
            <person name="Kocsube S."/>
            <person name="Kotiranta H."/>
            <person name="LaButti K.M."/>
            <person name="Lechner B.E."/>
            <person name="Liimatainen K."/>
            <person name="Lipzen A."/>
            <person name="Lukacs Z."/>
            <person name="Mihaltcheva S."/>
            <person name="Morgado L.N."/>
            <person name="Niskanen T."/>
            <person name="Noordeloos M.E."/>
            <person name="Ohm R.A."/>
            <person name="Ortiz-Santana B."/>
            <person name="Ovrebo C."/>
            <person name="Racz N."/>
            <person name="Riley R."/>
            <person name="Savchenko A."/>
            <person name="Shiryaev A."/>
            <person name="Soop K."/>
            <person name="Spirin V."/>
            <person name="Szebenyi C."/>
            <person name="Tomsovsky M."/>
            <person name="Tulloss R.E."/>
            <person name="Uehling J."/>
            <person name="Grigoriev I.V."/>
            <person name="Vagvolgyi C."/>
            <person name="Papp T."/>
            <person name="Martin F.M."/>
            <person name="Miettinen O."/>
            <person name="Hibbett D.S."/>
            <person name="Nagy L.G."/>
        </authorList>
    </citation>
    <scope>NUCLEOTIDE SEQUENCE [LARGE SCALE GENOMIC DNA]</scope>
    <source>
        <strain evidence="2 3">HHB13444</strain>
    </source>
</reference>
<protein>
    <submittedName>
        <fullName evidence="2">Uncharacterized protein</fullName>
    </submittedName>
</protein>
<feature type="region of interest" description="Disordered" evidence="1">
    <location>
        <begin position="198"/>
        <end position="227"/>
    </location>
</feature>
<organism evidence="2 3">
    <name type="scientific">Polyporus arcularius HHB13444</name>
    <dbReference type="NCBI Taxonomy" id="1314778"/>
    <lineage>
        <taxon>Eukaryota</taxon>
        <taxon>Fungi</taxon>
        <taxon>Dikarya</taxon>
        <taxon>Basidiomycota</taxon>
        <taxon>Agaricomycotina</taxon>
        <taxon>Agaricomycetes</taxon>
        <taxon>Polyporales</taxon>
        <taxon>Polyporaceae</taxon>
        <taxon>Polyporus</taxon>
    </lineage>
</organism>
<dbReference type="AlphaFoldDB" id="A0A5C3NN36"/>
<evidence type="ECO:0000313" key="3">
    <source>
        <dbReference type="Proteomes" id="UP000308197"/>
    </source>
</evidence>
<dbReference type="EMBL" id="ML212259">
    <property type="protein sequence ID" value="TFK78916.1"/>
    <property type="molecule type" value="Genomic_DNA"/>
</dbReference>
<sequence length="227" mass="24700">MDSAFDSVLRLDHTLYDDNDNNTSRHEAATKAVLEMAIFSSQVAYKLASTTGYAREEAYARATDAFKTRVNSTCDALLQAMGGKGEDCRDGDDGERAMDAKEGAQEFIGLQANIMEDHITGIEQKLDLEDRVEGLFDSHRSRASETPVLAPNAIASGHPFNNTFPKFKRSPEPSSGPLGGVPACQSVIREYRAPQPDGTYKILKRRGPAPAEGSRRRAYVQGVGADT</sequence>
<dbReference type="Proteomes" id="UP000308197">
    <property type="component" value="Unassembled WGS sequence"/>
</dbReference>